<evidence type="ECO:0000256" key="3">
    <source>
        <dbReference type="ARBA" id="ARBA00022980"/>
    </source>
</evidence>
<comment type="similarity">
    <text evidence="5">Belongs to the bacterial ribosomal protein bL25 family. CTC subfamily.</text>
</comment>
<feature type="region of interest" description="Disordered" evidence="6">
    <location>
        <begin position="185"/>
        <end position="220"/>
    </location>
</feature>
<dbReference type="GO" id="GO:0003735">
    <property type="term" value="F:structural constituent of ribosome"/>
    <property type="evidence" value="ECO:0007669"/>
    <property type="project" value="InterPro"/>
</dbReference>
<dbReference type="NCBIfam" id="TIGR00731">
    <property type="entry name" value="bL25_bact_ctc"/>
    <property type="match status" value="1"/>
</dbReference>
<dbReference type="Gene3D" id="2.170.120.20">
    <property type="entry name" value="Ribosomal protein L25, beta domain"/>
    <property type="match status" value="1"/>
</dbReference>
<evidence type="ECO:0000259" key="7">
    <source>
        <dbReference type="Pfam" id="PF01386"/>
    </source>
</evidence>
<organism evidence="9 10">
    <name type="scientific">Marininema mesophilum</name>
    <dbReference type="NCBI Taxonomy" id="1048340"/>
    <lineage>
        <taxon>Bacteria</taxon>
        <taxon>Bacillati</taxon>
        <taxon>Bacillota</taxon>
        <taxon>Bacilli</taxon>
        <taxon>Bacillales</taxon>
        <taxon>Thermoactinomycetaceae</taxon>
        <taxon>Marininema</taxon>
    </lineage>
</organism>
<reference evidence="9 10" key="1">
    <citation type="submission" date="2016-10" db="EMBL/GenBank/DDBJ databases">
        <authorList>
            <person name="de Groot N.N."/>
        </authorList>
    </citation>
    <scope>NUCLEOTIDE SEQUENCE [LARGE SCALE GENOMIC DNA]</scope>
    <source>
        <strain evidence="9 10">DSM 45610</strain>
    </source>
</reference>
<keyword evidence="10" id="KW-1185">Reference proteome</keyword>
<dbReference type="RefSeq" id="WP_177167955.1">
    <property type="nucleotide sequence ID" value="NZ_FNNQ01000007.1"/>
</dbReference>
<dbReference type="InterPro" id="IPR020057">
    <property type="entry name" value="Ribosomal_bL25_b-dom"/>
</dbReference>
<dbReference type="InterPro" id="IPR001021">
    <property type="entry name" value="Ribosomal_bL25_long"/>
</dbReference>
<keyword evidence="2 5" id="KW-0694">RNA-binding</keyword>
<dbReference type="Proteomes" id="UP000198534">
    <property type="component" value="Unassembled WGS sequence"/>
</dbReference>
<keyword evidence="1 5" id="KW-0699">rRNA-binding</keyword>
<dbReference type="Gene3D" id="2.40.240.10">
    <property type="entry name" value="Ribosomal Protein L25, Chain P"/>
    <property type="match status" value="1"/>
</dbReference>
<evidence type="ECO:0000256" key="2">
    <source>
        <dbReference type="ARBA" id="ARBA00022884"/>
    </source>
</evidence>
<dbReference type="HAMAP" id="MF_01334">
    <property type="entry name" value="Ribosomal_bL25_CTC"/>
    <property type="match status" value="1"/>
</dbReference>
<dbReference type="NCBIfam" id="NF004133">
    <property type="entry name" value="PRK05618.2-4"/>
    <property type="match status" value="1"/>
</dbReference>
<accession>A0A1H2X078</accession>
<evidence type="ECO:0000256" key="1">
    <source>
        <dbReference type="ARBA" id="ARBA00022730"/>
    </source>
</evidence>
<dbReference type="Pfam" id="PF01386">
    <property type="entry name" value="Ribosomal_L25p"/>
    <property type="match status" value="1"/>
</dbReference>
<feature type="domain" description="Large ribosomal subunit protein bL25 beta" evidence="8">
    <location>
        <begin position="100"/>
        <end position="182"/>
    </location>
</feature>
<keyword evidence="3 5" id="KW-0689">Ribosomal protein</keyword>
<dbReference type="InterPro" id="IPR020930">
    <property type="entry name" value="Ribosomal_uL5_bac-type"/>
</dbReference>
<evidence type="ECO:0000313" key="10">
    <source>
        <dbReference type="Proteomes" id="UP000198534"/>
    </source>
</evidence>
<dbReference type="GO" id="GO:0022625">
    <property type="term" value="C:cytosolic large ribosomal subunit"/>
    <property type="evidence" value="ECO:0007669"/>
    <property type="project" value="TreeGrafter"/>
</dbReference>
<feature type="domain" description="Large ribosomal subunit protein bL25 L25" evidence="7">
    <location>
        <begin position="7"/>
        <end position="91"/>
    </location>
</feature>
<gene>
    <name evidence="5" type="primary">rplY</name>
    <name evidence="5" type="synonym">ctc</name>
    <name evidence="9" type="ORF">SAMN05444487_10735</name>
</gene>
<dbReference type="InterPro" id="IPR037121">
    <property type="entry name" value="Ribosomal_bL25_C"/>
</dbReference>
<comment type="function">
    <text evidence="5">This is one of the proteins that binds to the 5S RNA in the ribosome where it forms part of the central protuberance.</text>
</comment>
<evidence type="ECO:0000256" key="5">
    <source>
        <dbReference type="HAMAP-Rule" id="MF_01334"/>
    </source>
</evidence>
<dbReference type="Pfam" id="PF14693">
    <property type="entry name" value="Ribosomal_TL5_C"/>
    <property type="match status" value="1"/>
</dbReference>
<evidence type="ECO:0000256" key="4">
    <source>
        <dbReference type="ARBA" id="ARBA00023274"/>
    </source>
</evidence>
<dbReference type="PANTHER" id="PTHR33284">
    <property type="entry name" value="RIBOSOMAL PROTEIN L25/GLN-TRNA SYNTHETASE, ANTI-CODON-BINDING DOMAIN-CONTAINING PROTEIN"/>
    <property type="match status" value="1"/>
</dbReference>
<dbReference type="InterPro" id="IPR011035">
    <property type="entry name" value="Ribosomal_bL25/Gln-tRNA_synth"/>
</dbReference>
<dbReference type="CDD" id="cd00495">
    <property type="entry name" value="Ribosomal_L25_TL5_CTC"/>
    <property type="match status" value="1"/>
</dbReference>
<dbReference type="SUPFAM" id="SSF50715">
    <property type="entry name" value="Ribosomal protein L25-like"/>
    <property type="match status" value="1"/>
</dbReference>
<protein>
    <recommendedName>
        <fullName evidence="5">Large ribosomal subunit protein bL25</fullName>
    </recommendedName>
    <alternativeName>
        <fullName evidence="5">General stress protein CTC</fullName>
    </alternativeName>
</protein>
<dbReference type="InterPro" id="IPR020056">
    <property type="entry name" value="Rbsml_bL25/Gln-tRNA_synth_N"/>
</dbReference>
<dbReference type="GO" id="GO:0006412">
    <property type="term" value="P:translation"/>
    <property type="evidence" value="ECO:0007669"/>
    <property type="project" value="UniProtKB-UniRule"/>
</dbReference>
<dbReference type="InterPro" id="IPR029751">
    <property type="entry name" value="Ribosomal_L25_dom"/>
</dbReference>
<dbReference type="EMBL" id="FNNQ01000007">
    <property type="protein sequence ID" value="SDW86201.1"/>
    <property type="molecule type" value="Genomic_DNA"/>
</dbReference>
<dbReference type="STRING" id="1048340.SAMN05444487_10735"/>
<keyword evidence="4 5" id="KW-0687">Ribonucleoprotein</keyword>
<evidence type="ECO:0000313" key="9">
    <source>
        <dbReference type="EMBL" id="SDW86201.1"/>
    </source>
</evidence>
<evidence type="ECO:0000256" key="6">
    <source>
        <dbReference type="SAM" id="MobiDB-lite"/>
    </source>
</evidence>
<proteinExistence type="inferred from homology"/>
<dbReference type="PANTHER" id="PTHR33284:SF1">
    <property type="entry name" value="RIBOSOMAL PROTEIN L25_GLN-TRNA SYNTHETASE, ANTI-CODON-BINDING DOMAIN-CONTAINING PROTEIN"/>
    <property type="match status" value="1"/>
</dbReference>
<dbReference type="GO" id="GO:0008097">
    <property type="term" value="F:5S rRNA binding"/>
    <property type="evidence" value="ECO:0007669"/>
    <property type="project" value="InterPro"/>
</dbReference>
<sequence>MAQQFAVERRESRPRSVLTMLRQEGRVPGVLYGKDQENATIHMEMSELIRLLQKQGTTSVIDLELDGKTHNVMISEIQRDRLKDRITHVDFKIVNMKEPIDTEVSIHLEGEAAGIKEDGILQQQARMVEIRCLPENIPDWLTMDISELAIGDSVTMADLKIPAKVELLSDPEEVIASILPPQVEQEAEAEALDEAVADDANKDEEPEAEAESQDDETKEE</sequence>
<name>A0A1H2X078_9BACL</name>
<comment type="subunit">
    <text evidence="5">Part of the 50S ribosomal subunit; part of the 5S rRNA/L5/L18/L25 subcomplex. Contacts the 5S rRNA. Binds to the 5S rRNA independently of L5 and L18.</text>
</comment>
<dbReference type="AlphaFoldDB" id="A0A1H2X078"/>
<evidence type="ECO:0000259" key="8">
    <source>
        <dbReference type="Pfam" id="PF14693"/>
    </source>
</evidence>